<dbReference type="GO" id="GO:0016787">
    <property type="term" value="F:hydrolase activity"/>
    <property type="evidence" value="ECO:0007669"/>
    <property type="project" value="UniProtKB-KW"/>
</dbReference>
<dbReference type="Pfam" id="PF00857">
    <property type="entry name" value="Isochorismatase"/>
    <property type="match status" value="1"/>
</dbReference>
<sequence length="175" mass="18531">MPRLIPTRSTLAVIDLQARLIPAILDADVVLSNTRRLVSAAGMMGVPVVFTEQNPKGLGPTVPDLAPESASVATKMAFDATSVLAEHLPADHAVILAGCEAHVCVLQTALGLMATGRQVHVAEDAVGSRTAGNKAAGLRRLERHGADIITTEMALFEWLESASHPRFRDVIALIK</sequence>
<dbReference type="SUPFAM" id="SSF52499">
    <property type="entry name" value="Isochorismatase-like hydrolases"/>
    <property type="match status" value="1"/>
</dbReference>
<keyword evidence="2" id="KW-0378">Hydrolase</keyword>
<comment type="caution">
    <text evidence="2">The sequence shown here is derived from an EMBL/GenBank/DDBJ whole genome shotgun (WGS) entry which is preliminary data.</text>
</comment>
<protein>
    <submittedName>
        <fullName evidence="2">Isochorismate hydrolase</fullName>
    </submittedName>
</protein>
<accession>A0A560HBW4</accession>
<dbReference type="PANTHER" id="PTHR14119:SF3">
    <property type="entry name" value="ISOCHORISMATASE DOMAIN-CONTAINING PROTEIN 2"/>
    <property type="match status" value="1"/>
</dbReference>
<dbReference type="PANTHER" id="PTHR14119">
    <property type="entry name" value="HYDROLASE"/>
    <property type="match status" value="1"/>
</dbReference>
<evidence type="ECO:0000313" key="3">
    <source>
        <dbReference type="Proteomes" id="UP000315751"/>
    </source>
</evidence>
<dbReference type="Gene3D" id="3.40.50.850">
    <property type="entry name" value="Isochorismatase-like"/>
    <property type="match status" value="1"/>
</dbReference>
<dbReference type="InterPro" id="IPR036380">
    <property type="entry name" value="Isochorismatase-like_sf"/>
</dbReference>
<gene>
    <name evidence="2" type="ORF">FBZ90_104245</name>
</gene>
<evidence type="ECO:0000313" key="2">
    <source>
        <dbReference type="EMBL" id="TWB43857.1"/>
    </source>
</evidence>
<dbReference type="InterPro" id="IPR000868">
    <property type="entry name" value="Isochorismatase-like_dom"/>
</dbReference>
<dbReference type="RefSeq" id="WP_145730946.1">
    <property type="nucleotide sequence ID" value="NZ_VITR01000004.1"/>
</dbReference>
<organism evidence="2 3">
    <name type="scientific">Nitrospirillum amazonense</name>
    <dbReference type="NCBI Taxonomy" id="28077"/>
    <lineage>
        <taxon>Bacteria</taxon>
        <taxon>Pseudomonadati</taxon>
        <taxon>Pseudomonadota</taxon>
        <taxon>Alphaproteobacteria</taxon>
        <taxon>Rhodospirillales</taxon>
        <taxon>Azospirillaceae</taxon>
        <taxon>Nitrospirillum</taxon>
    </lineage>
</organism>
<keyword evidence="3" id="KW-1185">Reference proteome</keyword>
<dbReference type="AlphaFoldDB" id="A0A560HBW4"/>
<name>A0A560HBW4_9PROT</name>
<dbReference type="EMBL" id="VITR01000004">
    <property type="protein sequence ID" value="TWB43857.1"/>
    <property type="molecule type" value="Genomic_DNA"/>
</dbReference>
<dbReference type="InterPro" id="IPR050993">
    <property type="entry name" value="Isochorismatase_domain"/>
</dbReference>
<dbReference type="Proteomes" id="UP000315751">
    <property type="component" value="Unassembled WGS sequence"/>
</dbReference>
<proteinExistence type="predicted"/>
<dbReference type="OrthoDB" id="9796958at2"/>
<evidence type="ECO:0000259" key="1">
    <source>
        <dbReference type="Pfam" id="PF00857"/>
    </source>
</evidence>
<feature type="domain" description="Isochorismatase-like" evidence="1">
    <location>
        <begin position="11"/>
        <end position="152"/>
    </location>
</feature>
<reference evidence="2 3" key="1">
    <citation type="submission" date="2019-06" db="EMBL/GenBank/DDBJ databases">
        <title>Genomic Encyclopedia of Type Strains, Phase IV (KMG-V): Genome sequencing to study the core and pangenomes of soil and plant-associated prokaryotes.</title>
        <authorList>
            <person name="Whitman W."/>
        </authorList>
    </citation>
    <scope>NUCLEOTIDE SEQUENCE [LARGE SCALE GENOMIC DNA]</scope>
    <source>
        <strain evidence="2 3">BR 11622</strain>
    </source>
</reference>